<comment type="caution">
    <text evidence="2">The sequence shown here is derived from an EMBL/GenBank/DDBJ whole genome shotgun (WGS) entry which is preliminary data.</text>
</comment>
<dbReference type="EMBL" id="AQPX01000037">
    <property type="protein sequence ID" value="EON70311.1"/>
    <property type="molecule type" value="Genomic_DNA"/>
</dbReference>
<dbReference type="OrthoDB" id="2311165at2"/>
<proteinExistence type="predicted"/>
<accession>R7Z8N4</accession>
<dbReference type="HOGENOM" id="CLU_449635_0_0_9"/>
<sequence>MLIVTNGSRTEPLLETNYEKFEELNGALRISFSSFLHEKNPGHELLDFETLIEDEDGHEYVVKDFSGDTFTKKATAVHSYFSLADDFKYGIHGGTRTLNDFMSFILDGTGWTFMNVDVEGYQLLPNFGEANPIVLIEHLCSVFECERQILPNKVIRFAKKTGVDNDLQFRYRHNIETLSYSIPSAGLKTQIRGYGANGIDITYTSPLASSPRIGIRIADPIHDENIETVEDMTTRLASELPAAPETSIKVKVTTVDGNVGDMVWLIHEDLQLEYQTRIISKKTKRDYSESEVDVGNTQAKTIVDALLNQRATINANDKRYRSKFEQTDDRIDLEVEEIGVSIAAINIRADSITQSVTDLNNNLSSRITQTAAEIRSEVSAQVVTINNDIRTVRNDVSVVSQTASQIQSTVTSQQMQISGIGTRVSNAESSITQQANQISQKVSTMDYTGNKIASLINQTSTTISIQASKVNLIGAVNVLSDITGNLGSIHTGTLNSVNIYSANINISDDVQIGKVLRIGSHYSDHEPKMISFGGATGGVIRHIYDTLVLGALNGVRTDGDLIVDGNYGNVAKTDTSGLGFGLSTATNPKRLYVRLFGEDQGYLELK</sequence>
<name>R7Z8N4_LYSSH</name>
<dbReference type="AlphaFoldDB" id="R7Z8N4"/>
<evidence type="ECO:0000313" key="3">
    <source>
        <dbReference type="Proteomes" id="UP000013911"/>
    </source>
</evidence>
<dbReference type="RefSeq" id="WP_010861292.1">
    <property type="nucleotide sequence ID" value="NZ_KB933412.1"/>
</dbReference>
<dbReference type="InterPro" id="IPR010572">
    <property type="entry name" value="Tail_dom"/>
</dbReference>
<dbReference type="eggNOG" id="COG4926">
    <property type="taxonomic scope" value="Bacteria"/>
</dbReference>
<evidence type="ECO:0000259" key="1">
    <source>
        <dbReference type="Pfam" id="PF06605"/>
    </source>
</evidence>
<dbReference type="Gene3D" id="3.55.50.40">
    <property type="match status" value="1"/>
</dbReference>
<dbReference type="Pfam" id="PF06605">
    <property type="entry name" value="Prophage_tail"/>
    <property type="match status" value="1"/>
</dbReference>
<dbReference type="Proteomes" id="UP000013911">
    <property type="component" value="Unassembled WGS sequence"/>
</dbReference>
<protein>
    <submittedName>
        <fullName evidence="2">Cytochrome d ubiquinol oxidase, subunit II-like protein</fullName>
    </submittedName>
</protein>
<dbReference type="PATRIC" id="fig|1285586.5.peg.4581"/>
<gene>
    <name evidence="2" type="ORF">H131_21977</name>
</gene>
<feature type="domain" description="Tail spike" evidence="1">
    <location>
        <begin position="82"/>
        <end position="298"/>
    </location>
</feature>
<organism evidence="2 3">
    <name type="scientific">Lysinibacillus sphaericus OT4b.31</name>
    <dbReference type="NCBI Taxonomy" id="1285586"/>
    <lineage>
        <taxon>Bacteria</taxon>
        <taxon>Bacillati</taxon>
        <taxon>Bacillota</taxon>
        <taxon>Bacilli</taxon>
        <taxon>Bacillales</taxon>
        <taxon>Bacillaceae</taxon>
        <taxon>Lysinibacillus</taxon>
    </lineage>
</organism>
<reference evidence="2 3" key="1">
    <citation type="submission" date="2013-04" db="EMBL/GenBank/DDBJ databases">
        <title>Draft genome of the heavy metal tolerant bacterium Lysinibacillus sphaericus strain OT4b.31.</title>
        <authorList>
            <person name="Pena-Montenegro T.D."/>
            <person name="Dussan J."/>
        </authorList>
    </citation>
    <scope>NUCLEOTIDE SEQUENCE [LARGE SCALE GENOMIC DNA]</scope>
    <source>
        <strain evidence="2 3">OT4b.31</strain>
    </source>
</reference>
<evidence type="ECO:0000313" key="2">
    <source>
        <dbReference type="EMBL" id="EON70311.1"/>
    </source>
</evidence>